<reference evidence="2" key="2">
    <citation type="submission" date="2022-01" db="EMBL/GenBank/DDBJ databases">
        <authorList>
            <person name="Yamashiro T."/>
            <person name="Shiraishi A."/>
            <person name="Satake H."/>
            <person name="Nakayama K."/>
        </authorList>
    </citation>
    <scope>NUCLEOTIDE SEQUENCE</scope>
</reference>
<sequence>MEPTKEVRKLKKAESSKDYDSEDEVASVDNGMASFFARKDGYGTNSLLEQWKESYENDDYDYDPYDDDMYEGQEIPDKLQSICDNLDIKVRVVKDGVVPSVNVASGNTQVKNMGQVSTGPSLPTVVDLMMEKDKLSFLEDTTVLESFPPLFYRLCTIRLVIGPVDNDVEFGTNEGTTNLVNNGATSSGSFFMNIDNDGEYASNTPIGEKIG</sequence>
<comment type="caution">
    <text evidence="2">The sequence shown here is derived from an EMBL/GenBank/DDBJ whole genome shotgun (WGS) entry which is preliminary data.</text>
</comment>
<accession>A0ABQ5FDP5</accession>
<feature type="compositionally biased region" description="Basic and acidic residues" evidence="1">
    <location>
        <begin position="1"/>
        <end position="19"/>
    </location>
</feature>
<name>A0ABQ5FDP5_9ASTR</name>
<proteinExistence type="predicted"/>
<evidence type="ECO:0000256" key="1">
    <source>
        <dbReference type="SAM" id="MobiDB-lite"/>
    </source>
</evidence>
<feature type="region of interest" description="Disordered" evidence="1">
    <location>
        <begin position="1"/>
        <end position="24"/>
    </location>
</feature>
<gene>
    <name evidence="2" type="ORF">Tco_1004712</name>
</gene>
<organism evidence="2 3">
    <name type="scientific">Tanacetum coccineum</name>
    <dbReference type="NCBI Taxonomy" id="301880"/>
    <lineage>
        <taxon>Eukaryota</taxon>
        <taxon>Viridiplantae</taxon>
        <taxon>Streptophyta</taxon>
        <taxon>Embryophyta</taxon>
        <taxon>Tracheophyta</taxon>
        <taxon>Spermatophyta</taxon>
        <taxon>Magnoliopsida</taxon>
        <taxon>eudicotyledons</taxon>
        <taxon>Gunneridae</taxon>
        <taxon>Pentapetalae</taxon>
        <taxon>asterids</taxon>
        <taxon>campanulids</taxon>
        <taxon>Asterales</taxon>
        <taxon>Asteraceae</taxon>
        <taxon>Asteroideae</taxon>
        <taxon>Anthemideae</taxon>
        <taxon>Anthemidinae</taxon>
        <taxon>Tanacetum</taxon>
    </lineage>
</organism>
<evidence type="ECO:0000313" key="2">
    <source>
        <dbReference type="EMBL" id="GJT61179.1"/>
    </source>
</evidence>
<keyword evidence="3" id="KW-1185">Reference proteome</keyword>
<dbReference type="Proteomes" id="UP001151760">
    <property type="component" value="Unassembled WGS sequence"/>
</dbReference>
<reference evidence="2" key="1">
    <citation type="journal article" date="2022" name="Int. J. Mol. Sci.">
        <title>Draft Genome of Tanacetum Coccineum: Genomic Comparison of Closely Related Tanacetum-Family Plants.</title>
        <authorList>
            <person name="Yamashiro T."/>
            <person name="Shiraishi A."/>
            <person name="Nakayama K."/>
            <person name="Satake H."/>
        </authorList>
    </citation>
    <scope>NUCLEOTIDE SEQUENCE</scope>
</reference>
<protein>
    <submittedName>
        <fullName evidence="2">Uncharacterized protein</fullName>
    </submittedName>
</protein>
<evidence type="ECO:0000313" key="3">
    <source>
        <dbReference type="Proteomes" id="UP001151760"/>
    </source>
</evidence>
<dbReference type="EMBL" id="BQNB010017265">
    <property type="protein sequence ID" value="GJT61179.1"/>
    <property type="molecule type" value="Genomic_DNA"/>
</dbReference>